<gene>
    <name evidence="13" type="ORF">Ocin01_11281</name>
</gene>
<evidence type="ECO:0000256" key="4">
    <source>
        <dbReference type="ARBA" id="ARBA00022475"/>
    </source>
</evidence>
<evidence type="ECO:0000256" key="1">
    <source>
        <dbReference type="ARBA" id="ARBA00004123"/>
    </source>
</evidence>
<evidence type="ECO:0000256" key="2">
    <source>
        <dbReference type="ARBA" id="ARBA00004236"/>
    </source>
</evidence>
<keyword evidence="14" id="KW-1185">Reference proteome</keyword>
<dbReference type="GO" id="GO:0005634">
    <property type="term" value="C:nucleus"/>
    <property type="evidence" value="ECO:0007669"/>
    <property type="project" value="UniProtKB-SubCell"/>
</dbReference>
<keyword evidence="8" id="KW-0539">Nucleus</keyword>
<reference evidence="13 14" key="1">
    <citation type="journal article" date="2016" name="Genome Biol. Evol.">
        <title>Gene Family Evolution Reflects Adaptation to Soil Environmental Stressors in the Genome of the Collembolan Orchesella cincta.</title>
        <authorList>
            <person name="Faddeeva-Vakhrusheva A."/>
            <person name="Derks M.F."/>
            <person name="Anvar S.Y."/>
            <person name="Agamennone V."/>
            <person name="Suring W."/>
            <person name="Smit S."/>
            <person name="van Straalen N.M."/>
            <person name="Roelofs D."/>
        </authorList>
    </citation>
    <scope>NUCLEOTIDE SEQUENCE [LARGE SCALE GENOMIC DNA]</scope>
    <source>
        <tissue evidence="13">Mixed pool</tissue>
    </source>
</reference>
<keyword evidence="6" id="KW-0519">Myristate</keyword>
<feature type="compositionally biased region" description="Low complexity" evidence="11">
    <location>
        <begin position="121"/>
        <end position="134"/>
    </location>
</feature>
<evidence type="ECO:0000256" key="3">
    <source>
        <dbReference type="ARBA" id="ARBA00004556"/>
    </source>
</evidence>
<feature type="compositionally biased region" description="Low complexity" evidence="11">
    <location>
        <begin position="489"/>
        <end position="504"/>
    </location>
</feature>
<keyword evidence="7" id="KW-0472">Membrane</keyword>
<dbReference type="PROSITE" id="PS51229">
    <property type="entry name" value="DCUN1"/>
    <property type="match status" value="1"/>
</dbReference>
<dbReference type="InterPro" id="IPR005176">
    <property type="entry name" value="PONY_dom"/>
</dbReference>
<dbReference type="PANTHER" id="PTHR12281:SF31">
    <property type="entry name" value="DCN1-LIKE PROTEIN 3"/>
    <property type="match status" value="1"/>
</dbReference>
<evidence type="ECO:0000256" key="8">
    <source>
        <dbReference type="ARBA" id="ARBA00023242"/>
    </source>
</evidence>
<dbReference type="GO" id="GO:0048471">
    <property type="term" value="C:perinuclear region of cytoplasm"/>
    <property type="evidence" value="ECO:0007669"/>
    <property type="project" value="UniProtKB-SubCell"/>
</dbReference>
<feature type="region of interest" description="Disordered" evidence="11">
    <location>
        <begin position="462"/>
        <end position="520"/>
    </location>
</feature>
<dbReference type="InterPro" id="IPR014764">
    <property type="entry name" value="DCN-prot"/>
</dbReference>
<dbReference type="FunFam" id="1.10.238.200:FF:000003">
    <property type="entry name" value="DCN1-like protein 3"/>
    <property type="match status" value="1"/>
</dbReference>
<dbReference type="GO" id="GO:0032182">
    <property type="term" value="F:ubiquitin-like protein binding"/>
    <property type="evidence" value="ECO:0007669"/>
    <property type="project" value="TreeGrafter"/>
</dbReference>
<feature type="compositionally biased region" description="Basic and acidic residues" evidence="11">
    <location>
        <begin position="11"/>
        <end position="28"/>
    </location>
</feature>
<keyword evidence="5" id="KW-0963">Cytoplasm</keyword>
<dbReference type="OrthoDB" id="27198at2759"/>
<dbReference type="GO" id="GO:2000436">
    <property type="term" value="P:positive regulation of protein neddylation"/>
    <property type="evidence" value="ECO:0007669"/>
    <property type="project" value="UniProtKB-ARBA"/>
</dbReference>
<evidence type="ECO:0000256" key="7">
    <source>
        <dbReference type="ARBA" id="ARBA00023136"/>
    </source>
</evidence>
<comment type="subcellular location">
    <subcellularLocation>
        <location evidence="2">Cell membrane</location>
    </subcellularLocation>
    <subcellularLocation>
        <location evidence="3">Cytoplasm</location>
        <location evidence="3">Perinuclear region</location>
    </subcellularLocation>
    <subcellularLocation>
        <location evidence="1">Nucleus</location>
    </subcellularLocation>
</comment>
<feature type="compositionally biased region" description="Basic and acidic residues" evidence="11">
    <location>
        <begin position="511"/>
        <end position="520"/>
    </location>
</feature>
<evidence type="ECO:0000256" key="6">
    <source>
        <dbReference type="ARBA" id="ARBA00022707"/>
    </source>
</evidence>
<dbReference type="STRING" id="48709.A0A1D2MR77"/>
<feature type="region of interest" description="Disordered" evidence="11">
    <location>
        <begin position="1"/>
        <end position="134"/>
    </location>
</feature>
<sequence>MGNCVSCTEPSSHEQPDRWLTDGDKKITELQTPGSLGAGASGGMSGKNSEGGGNGRDGFGNGSCTPGSASTPHHNHHLMISSLDGAASGPTSVSGSQKAEKKTFYSRIPPLGRSGSDKKSSIISNNTSSSIKDNNNAYSETKIAAVFEQYKDPHEDLILAEGIEKLCKDLEVKPEDFKVLVLAWKFGAEQMCRFTREEFYRGMKELKTDNVKGIQARLPDCVAEVLSDSTMFKDLYRFAFRFGLDNELGQRILPVEMATSLWRVVFSQREPPLLERWICFLDAHHHIRGIPRDTWNMFLNFVETVDNDLSSYDDTEAWPSLFDDFVEYENDRLNQNLTTSIVTNNMMVAGDKSDQMMMMMDDYTTIPPPAPFASTTTYISSSTPNSSEYRDGCSGSSSHNKSNSVKVVPIVTSTTTIAHHQLMSIDTSSSSGYTKIIHTPTTTSSNISAPIPILSSQLTYSSPTPVSASSYNNSTSVIPSKQGGGDIKPSSSSISSSTTPTPTSYQPFGYKSRERELSDV</sequence>
<dbReference type="Gene3D" id="1.10.238.200">
    <property type="entry name" value="Cullin, PONY binding domain"/>
    <property type="match status" value="1"/>
</dbReference>
<evidence type="ECO:0000259" key="12">
    <source>
        <dbReference type="PROSITE" id="PS51229"/>
    </source>
</evidence>
<feature type="domain" description="DCUN1" evidence="12">
    <location>
        <begin position="138"/>
        <end position="330"/>
    </location>
</feature>
<feature type="region of interest" description="Disordered" evidence="11">
    <location>
        <begin position="376"/>
        <end position="402"/>
    </location>
</feature>
<comment type="caution">
    <text evidence="13">The sequence shown here is derived from an EMBL/GenBank/DDBJ whole genome shotgun (WGS) entry which is preliminary data.</text>
</comment>
<proteinExistence type="predicted"/>
<dbReference type="GO" id="GO:0045116">
    <property type="term" value="P:protein neddylation"/>
    <property type="evidence" value="ECO:0007669"/>
    <property type="project" value="TreeGrafter"/>
</dbReference>
<keyword evidence="4" id="KW-1003">Cell membrane</keyword>
<dbReference type="GO" id="GO:0097602">
    <property type="term" value="F:cullin family protein binding"/>
    <property type="evidence" value="ECO:0007669"/>
    <property type="project" value="TreeGrafter"/>
</dbReference>
<feature type="compositionally biased region" description="Polar residues" evidence="11">
    <location>
        <begin position="376"/>
        <end position="387"/>
    </location>
</feature>
<evidence type="ECO:0000256" key="11">
    <source>
        <dbReference type="SAM" id="MobiDB-lite"/>
    </source>
</evidence>
<dbReference type="GO" id="GO:0000151">
    <property type="term" value="C:ubiquitin ligase complex"/>
    <property type="evidence" value="ECO:0007669"/>
    <property type="project" value="TreeGrafter"/>
</dbReference>
<dbReference type="Proteomes" id="UP000094527">
    <property type="component" value="Unassembled WGS sequence"/>
</dbReference>
<name>A0A1D2MR77_ORCCI</name>
<organism evidence="13 14">
    <name type="scientific">Orchesella cincta</name>
    <name type="common">Springtail</name>
    <name type="synonym">Podura cincta</name>
    <dbReference type="NCBI Taxonomy" id="48709"/>
    <lineage>
        <taxon>Eukaryota</taxon>
        <taxon>Metazoa</taxon>
        <taxon>Ecdysozoa</taxon>
        <taxon>Arthropoda</taxon>
        <taxon>Hexapoda</taxon>
        <taxon>Collembola</taxon>
        <taxon>Entomobryomorpha</taxon>
        <taxon>Entomobryoidea</taxon>
        <taxon>Orchesellidae</taxon>
        <taxon>Orchesellinae</taxon>
        <taxon>Orchesella</taxon>
    </lineage>
</organism>
<feature type="compositionally biased region" description="Polar residues" evidence="11">
    <location>
        <begin position="1"/>
        <end position="10"/>
    </location>
</feature>
<dbReference type="EMBL" id="LJIJ01000678">
    <property type="protein sequence ID" value="ODM95401.1"/>
    <property type="molecule type" value="Genomic_DNA"/>
</dbReference>
<dbReference type="Gene3D" id="1.10.238.10">
    <property type="entry name" value="EF-hand"/>
    <property type="match status" value="1"/>
</dbReference>
<dbReference type="Pfam" id="PF03556">
    <property type="entry name" value="Cullin_binding"/>
    <property type="match status" value="1"/>
</dbReference>
<feature type="compositionally biased region" description="Gly residues" evidence="11">
    <location>
        <begin position="36"/>
        <end position="61"/>
    </location>
</feature>
<evidence type="ECO:0000313" key="13">
    <source>
        <dbReference type="EMBL" id="ODM95401.1"/>
    </source>
</evidence>
<comment type="function">
    <text evidence="10">Neddylation of cullins play an essential role in the regulation of SCF-type complexes activity.</text>
</comment>
<evidence type="ECO:0000313" key="14">
    <source>
        <dbReference type="Proteomes" id="UP000094527"/>
    </source>
</evidence>
<dbReference type="FunFam" id="1.10.238.10:FF:000126">
    <property type="entry name" value="DCN1-like protein"/>
    <property type="match status" value="1"/>
</dbReference>
<dbReference type="GO" id="GO:0005886">
    <property type="term" value="C:plasma membrane"/>
    <property type="evidence" value="ECO:0007669"/>
    <property type="project" value="UniProtKB-SubCell"/>
</dbReference>
<dbReference type="InterPro" id="IPR042460">
    <property type="entry name" value="DCN1-like_PONY"/>
</dbReference>
<evidence type="ECO:0000256" key="5">
    <source>
        <dbReference type="ARBA" id="ARBA00022490"/>
    </source>
</evidence>
<dbReference type="GO" id="GO:0031624">
    <property type="term" value="F:ubiquitin conjugating enzyme binding"/>
    <property type="evidence" value="ECO:0007669"/>
    <property type="project" value="TreeGrafter"/>
</dbReference>
<protein>
    <recommendedName>
        <fullName evidence="10">Defective in cullin neddylation protein</fullName>
    </recommendedName>
</protein>
<evidence type="ECO:0000256" key="10">
    <source>
        <dbReference type="RuleBase" id="RU410713"/>
    </source>
</evidence>
<evidence type="ECO:0000256" key="9">
    <source>
        <dbReference type="ARBA" id="ARBA00023288"/>
    </source>
</evidence>
<dbReference type="AlphaFoldDB" id="A0A1D2MR77"/>
<accession>A0A1D2MR77</accession>
<keyword evidence="9" id="KW-0449">Lipoprotein</keyword>
<dbReference type="PANTHER" id="PTHR12281">
    <property type="entry name" value="RP42 RELATED"/>
    <property type="match status" value="1"/>
</dbReference>
<feature type="compositionally biased region" description="Polar residues" evidence="11">
    <location>
        <begin position="462"/>
        <end position="479"/>
    </location>
</feature>